<dbReference type="AlphaFoldDB" id="A0A2R5GGZ7"/>
<evidence type="ECO:0008006" key="3">
    <source>
        <dbReference type="Google" id="ProtNLM"/>
    </source>
</evidence>
<dbReference type="OrthoDB" id="524326at2759"/>
<keyword evidence="2" id="KW-1185">Reference proteome</keyword>
<dbReference type="PANTHER" id="PTHR16222:SF34">
    <property type="entry name" value="ADP-RIBOSYLGLYCOHYDROLASE"/>
    <property type="match status" value="1"/>
</dbReference>
<dbReference type="Gene3D" id="1.10.4080.10">
    <property type="entry name" value="ADP-ribosylation/Crystallin J1"/>
    <property type="match status" value="1"/>
</dbReference>
<reference evidence="1 2" key="1">
    <citation type="submission" date="2017-12" db="EMBL/GenBank/DDBJ databases">
        <title>Sequencing, de novo assembly and annotation of complete genome of a new Thraustochytrid species, strain FCC1311.</title>
        <authorList>
            <person name="Sedici K."/>
            <person name="Godart F."/>
            <person name="Aiese Cigliano R."/>
            <person name="Sanseverino W."/>
            <person name="Barakat M."/>
            <person name="Ortet P."/>
            <person name="Marechal E."/>
            <person name="Cagnac O."/>
            <person name="Amato A."/>
        </authorList>
    </citation>
    <scope>NUCLEOTIDE SEQUENCE [LARGE SCALE GENOMIC DNA]</scope>
</reference>
<protein>
    <recommendedName>
        <fullName evidence="3">ADP-ribosylglycohydrolase</fullName>
    </recommendedName>
</protein>
<dbReference type="SUPFAM" id="SSF101478">
    <property type="entry name" value="ADP-ribosylglycohydrolase"/>
    <property type="match status" value="1"/>
</dbReference>
<dbReference type="InParanoid" id="A0A2R5GGZ7"/>
<sequence length="440" mass="49105">MASDDEDRVRASLQAFVVGEALAMPVHWFYDPVKLEQEYGRVDKMMAPKRSHAESFMTSMEYKGSIDILFDKAVFYEGFDIEHIKSLSKEDREALSSDVGIFVNSGSDERPHYHLSLKKGQNTANVCVARLLMRYLATVNKGGKDRYDPKEFIEAFRDYMTTDPREHPDDIAQIKAHNDAYLDVYVRKFFENASNGLPLTVCAYDQRDRWSIGSLDGLVMAVPLIAAYRHEPEAFLVGRALEHQVLTHRSVTISAVVTVLVPLLQQLWRGEDPDKALDAAMDKMRPPAITGPQMLETYKANMGPDYIPKWDKWDQHMVSVPDMTLRELVHDLIAQDKPLQDVAGFHRGEGRFSTTCYCEQAMSIVLFLATKYGQDLQAALQANAELGGHSTARGAILGAIIGARVGTDAIPRDWLAGLAAPDQVINEIDALLGASTKAAR</sequence>
<comment type="caution">
    <text evidence="1">The sequence shown here is derived from an EMBL/GenBank/DDBJ whole genome shotgun (WGS) entry which is preliminary data.</text>
</comment>
<gene>
    <name evidence="1" type="ORF">FCC1311_063822</name>
</gene>
<proteinExistence type="predicted"/>
<accession>A0A2R5GGZ7</accession>
<organism evidence="1 2">
    <name type="scientific">Hondaea fermentalgiana</name>
    <dbReference type="NCBI Taxonomy" id="2315210"/>
    <lineage>
        <taxon>Eukaryota</taxon>
        <taxon>Sar</taxon>
        <taxon>Stramenopiles</taxon>
        <taxon>Bigyra</taxon>
        <taxon>Labyrinthulomycetes</taxon>
        <taxon>Thraustochytrida</taxon>
        <taxon>Thraustochytriidae</taxon>
        <taxon>Hondaea</taxon>
    </lineage>
</organism>
<name>A0A2R5GGZ7_9STRA</name>
<dbReference type="EMBL" id="BEYU01000071">
    <property type="protein sequence ID" value="GBG30162.1"/>
    <property type="molecule type" value="Genomic_DNA"/>
</dbReference>
<dbReference type="PANTHER" id="PTHR16222">
    <property type="entry name" value="ADP-RIBOSYLGLYCOHYDROLASE"/>
    <property type="match status" value="1"/>
</dbReference>
<dbReference type="Proteomes" id="UP000241890">
    <property type="component" value="Unassembled WGS sequence"/>
</dbReference>
<evidence type="ECO:0000313" key="2">
    <source>
        <dbReference type="Proteomes" id="UP000241890"/>
    </source>
</evidence>
<dbReference type="Pfam" id="PF03747">
    <property type="entry name" value="ADP_ribosyl_GH"/>
    <property type="match status" value="1"/>
</dbReference>
<dbReference type="InterPro" id="IPR036705">
    <property type="entry name" value="Ribosyl_crysJ1_sf"/>
</dbReference>
<dbReference type="InterPro" id="IPR005502">
    <property type="entry name" value="Ribosyl_crysJ1"/>
</dbReference>
<evidence type="ECO:0000313" key="1">
    <source>
        <dbReference type="EMBL" id="GBG30162.1"/>
    </source>
</evidence>
<dbReference type="InterPro" id="IPR050792">
    <property type="entry name" value="ADP-ribosylglycohydrolase"/>
</dbReference>